<dbReference type="EMBL" id="JBBKZU010000018">
    <property type="protein sequence ID" value="MEJ8815261.1"/>
    <property type="molecule type" value="Genomic_DNA"/>
</dbReference>
<protein>
    <submittedName>
        <fullName evidence="1">Uncharacterized protein</fullName>
    </submittedName>
</protein>
<name>A0ABU8VP21_9BURK</name>
<dbReference type="RefSeq" id="WP_340360514.1">
    <property type="nucleotide sequence ID" value="NZ_JBBKZU010000018.1"/>
</dbReference>
<evidence type="ECO:0000313" key="2">
    <source>
        <dbReference type="Proteomes" id="UP001365846"/>
    </source>
</evidence>
<proteinExistence type="predicted"/>
<keyword evidence="2" id="KW-1185">Reference proteome</keyword>
<accession>A0ABU8VP21</accession>
<comment type="caution">
    <text evidence="1">The sequence shown here is derived from an EMBL/GenBank/DDBJ whole genome shotgun (WGS) entry which is preliminary data.</text>
</comment>
<reference evidence="1 2" key="1">
    <citation type="submission" date="2024-03" db="EMBL/GenBank/DDBJ databases">
        <title>Novel species of the genus Variovorax.</title>
        <authorList>
            <person name="Liu Q."/>
            <person name="Xin Y.-H."/>
        </authorList>
    </citation>
    <scope>NUCLEOTIDE SEQUENCE [LARGE SCALE GENOMIC DNA]</scope>
    <source>
        <strain evidence="1 2">KACC 18899</strain>
    </source>
</reference>
<evidence type="ECO:0000313" key="1">
    <source>
        <dbReference type="EMBL" id="MEJ8815261.1"/>
    </source>
</evidence>
<dbReference type="Proteomes" id="UP001365846">
    <property type="component" value="Unassembled WGS sequence"/>
</dbReference>
<gene>
    <name evidence="1" type="ORF">WKW77_29635</name>
</gene>
<sequence>MLFWFASELNGVRGEQGIYAAIASDVLAVTAPADPASQWFCGDAVSHIAAKTTTGSLIQIHGNSQWAG</sequence>
<organism evidence="1 2">
    <name type="scientific">Variovorax ureilyticus</name>
    <dbReference type="NCBI Taxonomy" id="1836198"/>
    <lineage>
        <taxon>Bacteria</taxon>
        <taxon>Pseudomonadati</taxon>
        <taxon>Pseudomonadota</taxon>
        <taxon>Betaproteobacteria</taxon>
        <taxon>Burkholderiales</taxon>
        <taxon>Comamonadaceae</taxon>
        <taxon>Variovorax</taxon>
    </lineage>
</organism>